<dbReference type="EMBL" id="LAZR01000270">
    <property type="protein sequence ID" value="KKN78003.1"/>
    <property type="molecule type" value="Genomic_DNA"/>
</dbReference>
<accession>A0A0F9WHW9</accession>
<sequence length="284" mass="32242">MELKTAKREQVKLRVGISGASGFGKTYSALLMAYGMTNDWSKIGVVDTENNSASLYAHLGHFKALCLTKPYSPEKYIEAIQTCEKSNIKVIILDSISHEWNGPGGCLEIHNDLGGRWQDWGVVTPRHQNFISAILESTCHMITTTRRKMDYSMESDGNGKTRVIKHGMKEITRDGFEYELTVNFELTNENHLAKASKDRTGLFMGRPEFIINPKIGKKLIEWCNHDVIFQGVVEKINACENLDELRKIYESNQAIKEDIYPLIMNKKTNLEALKSHLVNETEIN</sequence>
<dbReference type="SUPFAM" id="SSF52540">
    <property type="entry name" value="P-loop containing nucleoside triphosphate hydrolases"/>
    <property type="match status" value="1"/>
</dbReference>
<dbReference type="AlphaFoldDB" id="A0A0F9WHW9"/>
<comment type="caution">
    <text evidence="1">The sequence shown here is derived from an EMBL/GenBank/DDBJ whole genome shotgun (WGS) entry which is preliminary data.</text>
</comment>
<proteinExistence type="predicted"/>
<evidence type="ECO:0008006" key="2">
    <source>
        <dbReference type="Google" id="ProtNLM"/>
    </source>
</evidence>
<dbReference type="InterPro" id="IPR027417">
    <property type="entry name" value="P-loop_NTPase"/>
</dbReference>
<protein>
    <recommendedName>
        <fullName evidence="2">AAA+ ATPase domain-containing protein</fullName>
    </recommendedName>
</protein>
<gene>
    <name evidence="1" type="ORF">LCGC14_0354330</name>
</gene>
<name>A0A0F9WHW9_9ZZZZ</name>
<reference evidence="1" key="1">
    <citation type="journal article" date="2015" name="Nature">
        <title>Complex archaea that bridge the gap between prokaryotes and eukaryotes.</title>
        <authorList>
            <person name="Spang A."/>
            <person name="Saw J.H."/>
            <person name="Jorgensen S.L."/>
            <person name="Zaremba-Niedzwiedzka K."/>
            <person name="Martijn J."/>
            <person name="Lind A.E."/>
            <person name="van Eijk R."/>
            <person name="Schleper C."/>
            <person name="Guy L."/>
            <person name="Ettema T.J."/>
        </authorList>
    </citation>
    <scope>NUCLEOTIDE SEQUENCE</scope>
</reference>
<dbReference type="Pfam" id="PF13479">
    <property type="entry name" value="AAA_24"/>
    <property type="match status" value="1"/>
</dbReference>
<dbReference type="Gene3D" id="3.40.50.300">
    <property type="entry name" value="P-loop containing nucleotide triphosphate hydrolases"/>
    <property type="match status" value="1"/>
</dbReference>
<organism evidence="1">
    <name type="scientific">marine sediment metagenome</name>
    <dbReference type="NCBI Taxonomy" id="412755"/>
    <lineage>
        <taxon>unclassified sequences</taxon>
        <taxon>metagenomes</taxon>
        <taxon>ecological metagenomes</taxon>
    </lineage>
</organism>
<evidence type="ECO:0000313" key="1">
    <source>
        <dbReference type="EMBL" id="KKN78003.1"/>
    </source>
</evidence>